<dbReference type="EMBL" id="JAEPRB010001054">
    <property type="protein sequence ID" value="KAG2208407.1"/>
    <property type="molecule type" value="Genomic_DNA"/>
</dbReference>
<keyword evidence="2" id="KW-1185">Reference proteome</keyword>
<gene>
    <name evidence="1" type="ORF">INT45_006299</name>
</gene>
<dbReference type="AlphaFoldDB" id="A0A8H7RDT0"/>
<protein>
    <submittedName>
        <fullName evidence="1">Uncharacterized protein</fullName>
    </submittedName>
</protein>
<proteinExistence type="predicted"/>
<reference evidence="1 2" key="1">
    <citation type="submission" date="2020-12" db="EMBL/GenBank/DDBJ databases">
        <title>Metabolic potential, ecology and presence of endohyphal bacteria is reflected in genomic diversity of Mucoromycotina.</title>
        <authorList>
            <person name="Muszewska A."/>
            <person name="Okrasinska A."/>
            <person name="Steczkiewicz K."/>
            <person name="Drgas O."/>
            <person name="Orlowska M."/>
            <person name="Perlinska-Lenart U."/>
            <person name="Aleksandrzak-Piekarczyk T."/>
            <person name="Szatraj K."/>
            <person name="Zielenkiewicz U."/>
            <person name="Pilsyk S."/>
            <person name="Malc E."/>
            <person name="Mieczkowski P."/>
            <person name="Kruszewska J.S."/>
            <person name="Biernat P."/>
            <person name="Pawlowska J."/>
        </authorList>
    </citation>
    <scope>NUCLEOTIDE SEQUENCE [LARGE SCALE GENOMIC DNA]</scope>
    <source>
        <strain evidence="1 2">CBS 142.35</strain>
    </source>
</reference>
<evidence type="ECO:0000313" key="2">
    <source>
        <dbReference type="Proteomes" id="UP000646827"/>
    </source>
</evidence>
<comment type="caution">
    <text evidence="1">The sequence shown here is derived from an EMBL/GenBank/DDBJ whole genome shotgun (WGS) entry which is preliminary data.</text>
</comment>
<evidence type="ECO:0000313" key="1">
    <source>
        <dbReference type="EMBL" id="KAG2208407.1"/>
    </source>
</evidence>
<accession>A0A8H7RDT0</accession>
<dbReference type="OrthoDB" id="2290147at2759"/>
<sequence>MLSGPKVKLDLRFTVNNVESSISEFASQGTTTEAKFFNDKLKPALVTKCHLNKIIKSLPYIPESKISTIRMPIIHIMGVNCFIYSLSTIDKNIYCIQDVFDFSFPRTFGILRKKGIEEVIKGFKQIELMLEKLHDSIQEFAVNPKNKMKKVPKKNNDRATTKFVNEDWIASMQWDTKLGYAIDSSDEERGTEYFVQIPYSVALLNKEKQGGKAVCPYTIHSR</sequence>
<dbReference type="Proteomes" id="UP000646827">
    <property type="component" value="Unassembled WGS sequence"/>
</dbReference>
<organism evidence="1 2">
    <name type="scientific">Circinella minor</name>
    <dbReference type="NCBI Taxonomy" id="1195481"/>
    <lineage>
        <taxon>Eukaryota</taxon>
        <taxon>Fungi</taxon>
        <taxon>Fungi incertae sedis</taxon>
        <taxon>Mucoromycota</taxon>
        <taxon>Mucoromycotina</taxon>
        <taxon>Mucoromycetes</taxon>
        <taxon>Mucorales</taxon>
        <taxon>Lichtheimiaceae</taxon>
        <taxon>Circinella</taxon>
    </lineage>
</organism>
<name>A0A8H7RDT0_9FUNG</name>